<dbReference type="Gene3D" id="3.40.50.1110">
    <property type="entry name" value="SGNH hydrolase"/>
    <property type="match status" value="1"/>
</dbReference>
<dbReference type="InterPro" id="IPR013830">
    <property type="entry name" value="SGNH_hydro"/>
</dbReference>
<dbReference type="PANTHER" id="PTHR37834">
    <property type="entry name" value="GDSL-LIKE LIPASE/ACYLHYDROLASE DOMAIN PROTEIN (AFU_ORTHOLOGUE AFUA_2G00620)"/>
    <property type="match status" value="1"/>
</dbReference>
<dbReference type="Pfam" id="PF13472">
    <property type="entry name" value="Lipase_GDSL_2"/>
    <property type="match status" value="1"/>
</dbReference>
<feature type="domain" description="SGNH hydrolase-type esterase" evidence="2">
    <location>
        <begin position="153"/>
        <end position="302"/>
    </location>
</feature>
<dbReference type="Proteomes" id="UP000618754">
    <property type="component" value="Unassembled WGS sequence"/>
</dbReference>
<dbReference type="RefSeq" id="WP_191175541.1">
    <property type="nucleotide sequence ID" value="NZ_JACWMW010000002.1"/>
</dbReference>
<protein>
    <submittedName>
        <fullName evidence="4">SGNH/GDSL hydrolase family protein</fullName>
    </submittedName>
</protein>
<dbReference type="PANTHER" id="PTHR37834:SF2">
    <property type="entry name" value="ESTERASE, SGNH HYDROLASE-TYPE"/>
    <property type="match status" value="1"/>
</dbReference>
<dbReference type="InterPro" id="IPR052762">
    <property type="entry name" value="PCW_deacetylase/CE"/>
</dbReference>
<accession>A0ABR7X527</accession>
<keyword evidence="1" id="KW-0732">Signal</keyword>
<dbReference type="InterPro" id="IPR037461">
    <property type="entry name" value="CtCE2-like_dom"/>
</dbReference>
<dbReference type="GO" id="GO:0016787">
    <property type="term" value="F:hydrolase activity"/>
    <property type="evidence" value="ECO:0007669"/>
    <property type="project" value="UniProtKB-KW"/>
</dbReference>
<name>A0ABR7X527_9SPHI</name>
<dbReference type="CDD" id="cd01831">
    <property type="entry name" value="Endoglucanase_E_like"/>
    <property type="match status" value="1"/>
</dbReference>
<feature type="chain" id="PRO_5046621723" evidence="1">
    <location>
        <begin position="24"/>
        <end position="354"/>
    </location>
</feature>
<reference evidence="4 5" key="1">
    <citation type="submission" date="2020-09" db="EMBL/GenBank/DDBJ databases">
        <title>Novel species of Mucilaginibacter isolated from a glacier on the Tibetan Plateau.</title>
        <authorList>
            <person name="Liu Q."/>
            <person name="Xin Y.-H."/>
        </authorList>
    </citation>
    <scope>NUCLEOTIDE SEQUENCE [LARGE SCALE GENOMIC DNA]</scope>
    <source>
        <strain evidence="4 5">CGMCC 1.13878</strain>
    </source>
</reference>
<keyword evidence="4" id="KW-0378">Hydrolase</keyword>
<comment type="caution">
    <text evidence="4">The sequence shown here is derived from an EMBL/GenBank/DDBJ whole genome shotgun (WGS) entry which is preliminary data.</text>
</comment>
<feature type="signal peptide" evidence="1">
    <location>
        <begin position="1"/>
        <end position="23"/>
    </location>
</feature>
<evidence type="ECO:0000313" key="5">
    <source>
        <dbReference type="Proteomes" id="UP000618754"/>
    </source>
</evidence>
<evidence type="ECO:0000259" key="2">
    <source>
        <dbReference type="Pfam" id="PF13472"/>
    </source>
</evidence>
<dbReference type="Gene3D" id="2.60.120.260">
    <property type="entry name" value="Galactose-binding domain-like"/>
    <property type="match status" value="1"/>
</dbReference>
<organism evidence="4 5">
    <name type="scientific">Mucilaginibacter rigui</name>
    <dbReference type="NCBI Taxonomy" id="534635"/>
    <lineage>
        <taxon>Bacteria</taxon>
        <taxon>Pseudomonadati</taxon>
        <taxon>Bacteroidota</taxon>
        <taxon>Sphingobacteriia</taxon>
        <taxon>Sphingobacteriales</taxon>
        <taxon>Sphingobacteriaceae</taxon>
        <taxon>Mucilaginibacter</taxon>
    </lineage>
</organism>
<dbReference type="InterPro" id="IPR040794">
    <property type="entry name" value="CE2_N"/>
</dbReference>
<proteinExistence type="predicted"/>
<gene>
    <name evidence="4" type="ORF">IDJ75_10375</name>
</gene>
<evidence type="ECO:0000313" key="4">
    <source>
        <dbReference type="EMBL" id="MBD1385683.1"/>
    </source>
</evidence>
<dbReference type="InterPro" id="IPR036514">
    <property type="entry name" value="SGNH_hydro_sf"/>
</dbReference>
<evidence type="ECO:0000259" key="3">
    <source>
        <dbReference type="Pfam" id="PF17996"/>
    </source>
</evidence>
<evidence type="ECO:0000256" key="1">
    <source>
        <dbReference type="SAM" id="SignalP"/>
    </source>
</evidence>
<dbReference type="Pfam" id="PF17996">
    <property type="entry name" value="CE2_N"/>
    <property type="match status" value="1"/>
</dbReference>
<dbReference type="EMBL" id="JACWMW010000002">
    <property type="protein sequence ID" value="MBD1385683.1"/>
    <property type="molecule type" value="Genomic_DNA"/>
</dbReference>
<keyword evidence="5" id="KW-1185">Reference proteome</keyword>
<feature type="domain" description="Carbohydrate esterase 2 N-terminal" evidence="3">
    <location>
        <begin position="37"/>
        <end position="139"/>
    </location>
</feature>
<dbReference type="SUPFAM" id="SSF52266">
    <property type="entry name" value="SGNH hydrolase"/>
    <property type="match status" value="1"/>
</dbReference>
<sequence length="354" mass="39684">MKKSLFATLLAILAITVSGKASPQIKFFTADNRHFVYTGRVDFTDPQKPKFWSPGVYITTRFKGPTCELLINDEEMYGKTHNYIQVVIDGKPTRIQTTGKTNNIQIAKGLFNGIHTLLICKDTESGMGYLEFVGLRCEKLLMPHQPKRMIEYVGDSITAGAGVDASDVPCGKGQWYDQHNAYLTYGARTSRALNAKWQLTAVAGIGLVHSCCDMKILLPQVYDKIYLRNDLIKYNFKQYQPDVVTICLGQNDGPQDSVKFCSEYVRLIATIRSKYANASIICLSSPMANQQLTTVLQRYLTGIVQIVNKQGDKKVSKFFFSRSFNSGCDNHPDANEHAIIAQELTAYIKTLKGW</sequence>